<dbReference type="GO" id="GO:0070985">
    <property type="term" value="C:transcription factor TFIIK complex"/>
    <property type="evidence" value="ECO:0007669"/>
    <property type="project" value="InterPro"/>
</dbReference>
<feature type="compositionally biased region" description="Low complexity" evidence="12">
    <location>
        <begin position="198"/>
        <end position="211"/>
    </location>
</feature>
<evidence type="ECO:0000256" key="1">
    <source>
        <dbReference type="ARBA" id="ARBA00006485"/>
    </source>
</evidence>
<feature type="compositionally biased region" description="Basic and acidic residues" evidence="12">
    <location>
        <begin position="148"/>
        <end position="165"/>
    </location>
</feature>
<dbReference type="PANTHER" id="PTHR24056">
    <property type="entry name" value="CELL DIVISION PROTEIN KINASE"/>
    <property type="match status" value="1"/>
</dbReference>
<evidence type="ECO:0000259" key="13">
    <source>
        <dbReference type="PROSITE" id="PS50011"/>
    </source>
</evidence>
<evidence type="ECO:0000256" key="4">
    <source>
        <dbReference type="ARBA" id="ARBA00022553"/>
    </source>
</evidence>
<evidence type="ECO:0000256" key="6">
    <source>
        <dbReference type="ARBA" id="ARBA00022741"/>
    </source>
</evidence>
<keyword evidence="16" id="KW-1185">Reference proteome</keyword>
<dbReference type="InterPro" id="IPR017441">
    <property type="entry name" value="Protein_kinase_ATP_BS"/>
</dbReference>
<feature type="binding site" evidence="10">
    <location>
        <begin position="999"/>
        <end position="1007"/>
    </location>
    <ligand>
        <name>ATP</name>
        <dbReference type="ChEBI" id="CHEBI:30616"/>
    </ligand>
</feature>
<sequence>MMRLTRYVHTVRKAYRKRVLETHPDKLDPALTEKEKQDAQEQFRLVHDAFEVLGNDIKRKAYDIRMKARTEPGQLSPGASRRIDERTEWARRQGEERQKHSAAFFAEIEREKRAKQAAAEKLAMQAAMAKELLQDMYALSPELLARKEAARQRKAERERERERAKSTKYTPPSRPVPRRSSAFHHLEPNSVPSEDMLSGAGVSSGASPSTPSISAAITARLRPLTNILQAREHLRRRGRRQRGPLFLRAKRGQVLALANVWMSRDKLRLRLVVPFCKFRERDLNEDARGPVDDLSAAETCGSRTLTKTGECSKRRSRVCASGDVEEDGADWISTRVGSWLVVVVRYTRSSGARVIARAPRAGMGAMTQDLIKTPVGLWENPSLVVPSITLPMAEIKPLVFRWGIISTGKIAACFVKDLLVDPKTRGVDDVIHKVAAVGSRSVPKAQEFINEIAGGDKAIKAYGTYEEVYADKDVDAIYIGTPHTYHFENALDGIKAGKNVLCEKPVTCNAAELRTLIDAAKKHNVFFMEAVWTRFQPLSLEVKKIAESGALGLPVLLHADLSGNFGIDILTFGAQAILALYENPANKGTQPTNITASMLKVPISPTVDSNTVFNLAFSSGDLKAQASLSCSITLNATEPGVTIRFERGNILVSSPIYCPKAFTVQYLDKKGKIEREEKRVFEYVGGGWHFQADEVARCVRDGLKESKLWGHDKSLLEMTVFDESVAHQVQGYTIGKERKSMSIFARCVGVEMSMSRVQVARRLVGSQEEDRRLCIRGSYVDADPDAAVVPPVSAAKPAMTFALDWPRACCCCETGAVHFRGARFESSSVWLLCPGFQLRNAVQILQGLPSGPMIIPGGMLLAAGFLGGDADAFSAAIRSCMGLGRRAKGRCWGAASVFERGVRQQKACTELAERSLYHTPARPRLALNRILALNLSIIIAIIRLRAHALPTRSRQSLERPEPLEVLCVLIPPQILLKYREHGCRREGQHRETEALDQKVGEGTYAVVYLGREAATGRKVAIKKIKVGQFKDGLDMSAIREVKYLREMKHQNVIELLDVFSSKTNLNLVLEFLPSELEKLIRDRTLVFLPADIKSWMAMIFRGLEFCHRNYILHRDLKPNNLLIASNGELKIADFGLARDFADPGYKMTCQVITRWYRPPELLYGSRYYGTGVDIWSVGCIFAEMMLRIPYLPGESDMDQLKTIFRALGTPTEEDWPGHTKLPDYVPVGQFVKTPLRDLFTAASADTLNLLSKCLIYEPRKRITCKEALNHPYFFALPYPTFPSKLPKQFSSRPLDEVDGNVDMDTTGPGVKARNGTLKRKLMSPLEEGGMGRSIARKLDFSRHTPGT</sequence>
<name>A0A8H5B498_9AGAR</name>
<evidence type="ECO:0000256" key="9">
    <source>
        <dbReference type="PIRSR" id="PIRSR637770-1"/>
    </source>
</evidence>
<dbReference type="InterPro" id="IPR008271">
    <property type="entry name" value="Ser/Thr_kinase_AS"/>
</dbReference>
<accession>A0A8H5B498</accession>
<dbReference type="SUPFAM" id="SSF46565">
    <property type="entry name" value="Chaperone J-domain"/>
    <property type="match status" value="1"/>
</dbReference>
<dbReference type="InterPro" id="IPR036869">
    <property type="entry name" value="J_dom_sf"/>
</dbReference>
<dbReference type="GO" id="GO:0032968">
    <property type="term" value="P:positive regulation of transcription elongation by RNA polymerase II"/>
    <property type="evidence" value="ECO:0007669"/>
    <property type="project" value="UniProtKB-ARBA"/>
</dbReference>
<keyword evidence="3" id="KW-0723">Serine/threonine-protein kinase</keyword>
<keyword evidence="6 10" id="KW-0547">Nucleotide-binding</keyword>
<feature type="binding site" evidence="11">
    <location>
        <position position="1023"/>
    </location>
    <ligand>
        <name>ATP</name>
        <dbReference type="ChEBI" id="CHEBI:30616"/>
    </ligand>
</feature>
<dbReference type="InterPro" id="IPR050108">
    <property type="entry name" value="CDK"/>
</dbReference>
<evidence type="ECO:0000256" key="2">
    <source>
        <dbReference type="ARBA" id="ARBA00012409"/>
    </source>
</evidence>
<dbReference type="InterPro" id="IPR036291">
    <property type="entry name" value="NAD(P)-bd_dom_sf"/>
</dbReference>
<dbReference type="Gene3D" id="1.10.510.10">
    <property type="entry name" value="Transferase(Phosphotransferase) domain 1"/>
    <property type="match status" value="1"/>
</dbReference>
<evidence type="ECO:0000256" key="8">
    <source>
        <dbReference type="ARBA" id="ARBA00022840"/>
    </source>
</evidence>
<dbReference type="EC" id="2.7.11.23" evidence="2"/>
<evidence type="ECO:0000256" key="3">
    <source>
        <dbReference type="ARBA" id="ARBA00022527"/>
    </source>
</evidence>
<comment type="caution">
    <text evidence="15">The sequence shown here is derived from an EMBL/GenBank/DDBJ whole genome shotgun (WGS) entry which is preliminary data.</text>
</comment>
<dbReference type="GO" id="GO:0005524">
    <property type="term" value="F:ATP binding"/>
    <property type="evidence" value="ECO:0007669"/>
    <property type="project" value="UniProtKB-UniRule"/>
</dbReference>
<dbReference type="CDD" id="cd07841">
    <property type="entry name" value="STKc_CDK7"/>
    <property type="match status" value="1"/>
</dbReference>
<feature type="active site" description="Proton acceptor" evidence="9">
    <location>
        <position position="1115"/>
    </location>
</feature>
<dbReference type="EMBL" id="JAACJJ010000042">
    <property type="protein sequence ID" value="KAF5316006.1"/>
    <property type="molecule type" value="Genomic_DNA"/>
</dbReference>
<dbReference type="Pfam" id="PF00069">
    <property type="entry name" value="Pkinase"/>
    <property type="match status" value="1"/>
</dbReference>
<reference evidence="15 16" key="1">
    <citation type="journal article" date="2020" name="ISME J.">
        <title>Uncovering the hidden diversity of litter-decomposition mechanisms in mushroom-forming fungi.</title>
        <authorList>
            <person name="Floudas D."/>
            <person name="Bentzer J."/>
            <person name="Ahren D."/>
            <person name="Johansson T."/>
            <person name="Persson P."/>
            <person name="Tunlid A."/>
        </authorList>
    </citation>
    <scope>NUCLEOTIDE SEQUENCE [LARGE SCALE GENOMIC DNA]</scope>
    <source>
        <strain evidence="15 16">CBS 101986</strain>
    </source>
</reference>
<feature type="domain" description="Protein kinase" evidence="13">
    <location>
        <begin position="993"/>
        <end position="1273"/>
    </location>
</feature>
<proteinExistence type="inferred from homology"/>
<dbReference type="PROSITE" id="PS00107">
    <property type="entry name" value="PROTEIN_KINASE_ATP"/>
    <property type="match status" value="1"/>
</dbReference>
<dbReference type="Gene3D" id="1.10.287.110">
    <property type="entry name" value="DnaJ domain"/>
    <property type="match status" value="1"/>
</dbReference>
<keyword evidence="4" id="KW-0597">Phosphoprotein</keyword>
<protein>
    <recommendedName>
        <fullName evidence="2">[RNA-polymerase]-subunit kinase</fullName>
        <ecNumber evidence="2">2.7.11.23</ecNumber>
    </recommendedName>
</protein>
<evidence type="ECO:0000256" key="11">
    <source>
        <dbReference type="PROSITE-ProRule" id="PRU10141"/>
    </source>
</evidence>
<dbReference type="Gene3D" id="3.30.360.10">
    <property type="entry name" value="Dihydrodipicolinate Reductase, domain 2"/>
    <property type="match status" value="1"/>
</dbReference>
<keyword evidence="5" id="KW-0808">Transferase</keyword>
<dbReference type="InterPro" id="IPR011009">
    <property type="entry name" value="Kinase-like_dom_sf"/>
</dbReference>
<evidence type="ECO:0000256" key="7">
    <source>
        <dbReference type="ARBA" id="ARBA00022777"/>
    </source>
</evidence>
<dbReference type="InterPro" id="IPR018253">
    <property type="entry name" value="DnaJ_domain_CS"/>
</dbReference>
<dbReference type="PROSITE" id="PS50076">
    <property type="entry name" value="DNAJ_2"/>
    <property type="match status" value="1"/>
</dbReference>
<dbReference type="Gene3D" id="3.30.200.20">
    <property type="entry name" value="Phosphorylase Kinase, domain 1"/>
    <property type="match status" value="1"/>
</dbReference>
<keyword evidence="7" id="KW-0418">Kinase</keyword>
<dbReference type="InterPro" id="IPR000683">
    <property type="entry name" value="Gfo/Idh/MocA-like_OxRdtase_N"/>
</dbReference>
<dbReference type="InterPro" id="IPR001623">
    <property type="entry name" value="DnaJ_domain"/>
</dbReference>
<dbReference type="PROSITE" id="PS00108">
    <property type="entry name" value="PROTEIN_KINASE_ST"/>
    <property type="match status" value="1"/>
</dbReference>
<dbReference type="SUPFAM" id="SSF56112">
    <property type="entry name" value="Protein kinase-like (PK-like)"/>
    <property type="match status" value="1"/>
</dbReference>
<dbReference type="InterPro" id="IPR037770">
    <property type="entry name" value="CDK7"/>
</dbReference>
<feature type="region of interest" description="Disordered" evidence="12">
    <location>
        <begin position="148"/>
        <end position="211"/>
    </location>
</feature>
<dbReference type="Pfam" id="PF01408">
    <property type="entry name" value="GFO_IDH_MocA"/>
    <property type="match status" value="1"/>
</dbReference>
<keyword evidence="8 10" id="KW-0067">ATP-binding</keyword>
<dbReference type="SMART" id="SM00271">
    <property type="entry name" value="DnaJ"/>
    <property type="match status" value="1"/>
</dbReference>
<dbReference type="Pfam" id="PF00226">
    <property type="entry name" value="DnaJ"/>
    <property type="match status" value="1"/>
</dbReference>
<evidence type="ECO:0000256" key="5">
    <source>
        <dbReference type="ARBA" id="ARBA00022679"/>
    </source>
</evidence>
<evidence type="ECO:0000313" key="16">
    <source>
        <dbReference type="Proteomes" id="UP000567179"/>
    </source>
</evidence>
<dbReference type="PANTHER" id="PTHR24056:SF0">
    <property type="entry name" value="CYCLIN-DEPENDENT KINASE 7"/>
    <property type="match status" value="1"/>
</dbReference>
<dbReference type="GO" id="GO:0004693">
    <property type="term" value="F:cyclin-dependent protein serine/threonine kinase activity"/>
    <property type="evidence" value="ECO:0007669"/>
    <property type="project" value="TreeGrafter"/>
</dbReference>
<comment type="similarity">
    <text evidence="1">Belongs to the protein kinase superfamily. CMGC Ser/Thr protein kinase family. CDC2/CDKX subfamily.</text>
</comment>
<dbReference type="OrthoDB" id="1732493at2759"/>
<dbReference type="InterPro" id="IPR000719">
    <property type="entry name" value="Prot_kinase_dom"/>
</dbReference>
<dbReference type="PROSITE" id="PS50011">
    <property type="entry name" value="PROTEIN_KINASE_DOM"/>
    <property type="match status" value="1"/>
</dbReference>
<dbReference type="PROSITE" id="PS00636">
    <property type="entry name" value="DNAJ_1"/>
    <property type="match status" value="1"/>
</dbReference>
<dbReference type="GO" id="GO:0005737">
    <property type="term" value="C:cytoplasm"/>
    <property type="evidence" value="ECO:0007669"/>
    <property type="project" value="TreeGrafter"/>
</dbReference>
<dbReference type="GO" id="GO:0008353">
    <property type="term" value="F:RNA polymerase II CTD heptapeptide repeat kinase activity"/>
    <property type="evidence" value="ECO:0007669"/>
    <property type="project" value="UniProtKB-EC"/>
</dbReference>
<feature type="binding site" evidence="10">
    <location>
        <position position="1022"/>
    </location>
    <ligand>
        <name>ATP</name>
        <dbReference type="ChEBI" id="CHEBI:30616"/>
    </ligand>
</feature>
<evidence type="ECO:0000256" key="12">
    <source>
        <dbReference type="SAM" id="MobiDB-lite"/>
    </source>
</evidence>
<evidence type="ECO:0000256" key="10">
    <source>
        <dbReference type="PIRSR" id="PIRSR637770-2"/>
    </source>
</evidence>
<evidence type="ECO:0000259" key="14">
    <source>
        <dbReference type="PROSITE" id="PS50076"/>
    </source>
</evidence>
<dbReference type="SUPFAM" id="SSF51735">
    <property type="entry name" value="NAD(P)-binding Rossmann-fold domains"/>
    <property type="match status" value="1"/>
</dbReference>
<dbReference type="SMART" id="SM00220">
    <property type="entry name" value="S_TKc"/>
    <property type="match status" value="1"/>
</dbReference>
<dbReference type="CDD" id="cd06257">
    <property type="entry name" value="DnaJ"/>
    <property type="match status" value="1"/>
</dbReference>
<evidence type="ECO:0000313" key="15">
    <source>
        <dbReference type="EMBL" id="KAF5316006.1"/>
    </source>
</evidence>
<dbReference type="FunFam" id="1.10.510.10:FF:000097">
    <property type="entry name" value="Putative cyclin-dependent kinase 7"/>
    <property type="match status" value="1"/>
</dbReference>
<dbReference type="Proteomes" id="UP000567179">
    <property type="component" value="Unassembled WGS sequence"/>
</dbReference>
<dbReference type="Gene3D" id="3.40.50.720">
    <property type="entry name" value="NAD(P)-binding Rossmann-like Domain"/>
    <property type="match status" value="1"/>
</dbReference>
<organism evidence="15 16">
    <name type="scientific">Psilocybe cf. subviscida</name>
    <dbReference type="NCBI Taxonomy" id="2480587"/>
    <lineage>
        <taxon>Eukaryota</taxon>
        <taxon>Fungi</taxon>
        <taxon>Dikarya</taxon>
        <taxon>Basidiomycota</taxon>
        <taxon>Agaricomycotina</taxon>
        <taxon>Agaricomycetes</taxon>
        <taxon>Agaricomycetidae</taxon>
        <taxon>Agaricales</taxon>
        <taxon>Agaricineae</taxon>
        <taxon>Strophariaceae</taxon>
        <taxon>Psilocybe</taxon>
    </lineage>
</organism>
<gene>
    <name evidence="15" type="ORF">D9619_006334</name>
</gene>
<feature type="domain" description="J" evidence="14">
    <location>
        <begin position="1"/>
        <end position="66"/>
    </location>
</feature>